<dbReference type="Proteomes" id="UP000324222">
    <property type="component" value="Unassembled WGS sequence"/>
</dbReference>
<accession>A0A5B7JD96</accession>
<dbReference type="AlphaFoldDB" id="A0A5B7JD96"/>
<reference evidence="2 3" key="1">
    <citation type="submission" date="2019-05" db="EMBL/GenBank/DDBJ databases">
        <title>Another draft genome of Portunus trituberculatus and its Hox gene families provides insights of decapod evolution.</title>
        <authorList>
            <person name="Jeong J.-H."/>
            <person name="Song I."/>
            <person name="Kim S."/>
            <person name="Choi T."/>
            <person name="Kim D."/>
            <person name="Ryu S."/>
            <person name="Kim W."/>
        </authorList>
    </citation>
    <scope>NUCLEOTIDE SEQUENCE [LARGE SCALE GENOMIC DNA]</scope>
    <source>
        <tissue evidence="2">Muscle</tissue>
    </source>
</reference>
<dbReference type="EMBL" id="VSRR010090018">
    <property type="protein sequence ID" value="MPC92066.1"/>
    <property type="molecule type" value="Genomic_DNA"/>
</dbReference>
<evidence type="ECO:0000313" key="3">
    <source>
        <dbReference type="Proteomes" id="UP000324222"/>
    </source>
</evidence>
<feature type="compositionally biased region" description="Basic and acidic residues" evidence="1">
    <location>
        <begin position="122"/>
        <end position="163"/>
    </location>
</feature>
<sequence length="163" mass="18303">MELATTKKEEYGSAREKGPAEGETEEESPPLRPSTPQGEKKTKQEAEPASSTSVGKDTSAPHDPATNHSCLACCRNSSVPESAKLDVKIAFINIFKRCTSLKQHTTHNTCQTPILTRTSIPSHHETKQHTHKKEDKSNKVKNTNEEKKKQKMETEHKMREKQQ</sequence>
<feature type="region of interest" description="Disordered" evidence="1">
    <location>
        <begin position="117"/>
        <end position="163"/>
    </location>
</feature>
<feature type="compositionally biased region" description="Basic and acidic residues" evidence="1">
    <location>
        <begin position="1"/>
        <end position="20"/>
    </location>
</feature>
<evidence type="ECO:0000313" key="2">
    <source>
        <dbReference type="EMBL" id="MPC92066.1"/>
    </source>
</evidence>
<keyword evidence="3" id="KW-1185">Reference proteome</keyword>
<organism evidence="2 3">
    <name type="scientific">Portunus trituberculatus</name>
    <name type="common">Swimming crab</name>
    <name type="synonym">Neptunus trituberculatus</name>
    <dbReference type="NCBI Taxonomy" id="210409"/>
    <lineage>
        <taxon>Eukaryota</taxon>
        <taxon>Metazoa</taxon>
        <taxon>Ecdysozoa</taxon>
        <taxon>Arthropoda</taxon>
        <taxon>Crustacea</taxon>
        <taxon>Multicrustacea</taxon>
        <taxon>Malacostraca</taxon>
        <taxon>Eumalacostraca</taxon>
        <taxon>Eucarida</taxon>
        <taxon>Decapoda</taxon>
        <taxon>Pleocyemata</taxon>
        <taxon>Brachyura</taxon>
        <taxon>Eubrachyura</taxon>
        <taxon>Portunoidea</taxon>
        <taxon>Portunidae</taxon>
        <taxon>Portuninae</taxon>
        <taxon>Portunus</taxon>
    </lineage>
</organism>
<protein>
    <submittedName>
        <fullName evidence="2">Uncharacterized protein</fullName>
    </submittedName>
</protein>
<evidence type="ECO:0000256" key="1">
    <source>
        <dbReference type="SAM" id="MobiDB-lite"/>
    </source>
</evidence>
<gene>
    <name evidence="2" type="ORF">E2C01_087138</name>
</gene>
<proteinExistence type="predicted"/>
<comment type="caution">
    <text evidence="2">The sequence shown here is derived from an EMBL/GenBank/DDBJ whole genome shotgun (WGS) entry which is preliminary data.</text>
</comment>
<feature type="region of interest" description="Disordered" evidence="1">
    <location>
        <begin position="1"/>
        <end position="72"/>
    </location>
</feature>
<name>A0A5B7JD96_PORTR</name>